<dbReference type="Proteomes" id="UP000516320">
    <property type="component" value="Chromosome"/>
</dbReference>
<dbReference type="InterPro" id="IPR036038">
    <property type="entry name" value="Aminotransferase-like"/>
</dbReference>
<dbReference type="AlphaFoldDB" id="A0A7H0SQY9"/>
<dbReference type="Pfam" id="PF01063">
    <property type="entry name" value="Aminotran_4"/>
    <property type="match status" value="1"/>
</dbReference>
<dbReference type="EMBL" id="CP046884">
    <property type="protein sequence ID" value="QNQ90964.1"/>
    <property type="molecule type" value="Genomic_DNA"/>
</dbReference>
<dbReference type="SUPFAM" id="SSF56752">
    <property type="entry name" value="D-aminoacid aminotransferase-like PLP-dependent enzymes"/>
    <property type="match status" value="1"/>
</dbReference>
<dbReference type="GO" id="GO:0003824">
    <property type="term" value="F:catalytic activity"/>
    <property type="evidence" value="ECO:0007669"/>
    <property type="project" value="InterPro"/>
</dbReference>
<name>A0A7H0SQY9_9CORY</name>
<protein>
    <submittedName>
        <fullName evidence="1">Uncharacterized protein</fullName>
    </submittedName>
</protein>
<evidence type="ECO:0000313" key="1">
    <source>
        <dbReference type="EMBL" id="QNQ90964.1"/>
    </source>
</evidence>
<sequence length="218" mass="24986">MIIDSWLISRPSVDSPPKIAGLAHHLHRFRRSVEEFYARRLPDDFLTHVHKECLNAPVGQWFPRVEATATTQDFRWRRSPQRRTHTRLLVRDFPDDPRRYPHFKGPDLPTLQVLRTQAQEAGVDDVLMCVSGMVCETTTAAVVLRTEDVLVIPEAPRLSSVTEELLLAGEIRHADLRWGKVEQRPIEMTEITQPHHQLWALNSLHGITPVTLCAGNFL</sequence>
<evidence type="ECO:0000313" key="2">
    <source>
        <dbReference type="Proteomes" id="UP000516320"/>
    </source>
</evidence>
<dbReference type="InterPro" id="IPR043132">
    <property type="entry name" value="BCAT-like_C"/>
</dbReference>
<organism evidence="1 2">
    <name type="scientific">Corynebacterium poyangense</name>
    <dbReference type="NCBI Taxonomy" id="2684405"/>
    <lineage>
        <taxon>Bacteria</taxon>
        <taxon>Bacillati</taxon>
        <taxon>Actinomycetota</taxon>
        <taxon>Actinomycetes</taxon>
        <taxon>Mycobacteriales</taxon>
        <taxon>Corynebacteriaceae</taxon>
        <taxon>Corynebacterium</taxon>
    </lineage>
</organism>
<dbReference type="InterPro" id="IPR001544">
    <property type="entry name" value="Aminotrans_IV"/>
</dbReference>
<dbReference type="KEGG" id="cpoy:GP475_10225"/>
<dbReference type="RefSeq" id="WP_187974273.1">
    <property type="nucleotide sequence ID" value="NZ_CP046884.1"/>
</dbReference>
<reference evidence="1 2" key="1">
    <citation type="submission" date="2019-12" db="EMBL/GenBank/DDBJ databases">
        <title>Corynebacterium sp. nov., isolated from feces of the Anser Albifrons in China.</title>
        <authorList>
            <person name="Liu Q."/>
        </authorList>
    </citation>
    <scope>NUCLEOTIDE SEQUENCE [LARGE SCALE GENOMIC DNA]</scope>
    <source>
        <strain evidence="1 2">4H37-19</strain>
    </source>
</reference>
<dbReference type="Gene3D" id="3.20.10.10">
    <property type="entry name" value="D-amino Acid Aminotransferase, subunit A, domain 2"/>
    <property type="match status" value="1"/>
</dbReference>
<accession>A0A7H0SQY9</accession>
<keyword evidence="2" id="KW-1185">Reference proteome</keyword>
<proteinExistence type="predicted"/>
<gene>
    <name evidence="1" type="ORF">GP475_10225</name>
</gene>